<evidence type="ECO:0000313" key="3">
    <source>
        <dbReference type="Proteomes" id="UP000033187"/>
    </source>
</evidence>
<dbReference type="EMBL" id="LN829119">
    <property type="protein sequence ID" value="CPR22422.1"/>
    <property type="molecule type" value="Genomic_DNA"/>
</dbReference>
<evidence type="ECO:0000259" key="1">
    <source>
        <dbReference type="PROSITE" id="PS50095"/>
    </source>
</evidence>
<proteinExistence type="predicted"/>
<dbReference type="KEGG" id="fiy:BN1229_v1_3855"/>
<reference evidence="3" key="1">
    <citation type="submission" date="2015-02" db="EMBL/GenBank/DDBJ databases">
        <authorList>
            <person name="Chooi Y.-H."/>
        </authorList>
    </citation>
    <scope>NUCLEOTIDE SEQUENCE [LARGE SCALE GENOMIC DNA]</scope>
    <source>
        <strain evidence="3">strain Y</strain>
    </source>
</reference>
<organism evidence="2 3">
    <name type="scientific">Candidatus Filomicrobium marinum</name>
    <dbReference type="NCBI Taxonomy" id="1608628"/>
    <lineage>
        <taxon>Bacteria</taxon>
        <taxon>Pseudomonadati</taxon>
        <taxon>Pseudomonadota</taxon>
        <taxon>Alphaproteobacteria</taxon>
        <taxon>Hyphomicrobiales</taxon>
        <taxon>Hyphomicrobiaceae</taxon>
        <taxon>Filomicrobium</taxon>
    </lineage>
</organism>
<sequence>MTCRLPASYLTLNVAVATVCITSPDTDGADTLNKGNPMNDAGFSGHVHRVALLSAALVTATVTLSATGQTAELSSPWHEAHMSQVRLIAARRGDNGQDIVAGIQVALQPGWKTYWRNPGDAGGVPPEFDWSGSGNVANTEVLYPAPKRFRDPAGETIGYKGNVVMPVLVRPADPDQDVELRVKFNFGICADICVPVEQELTVNVPRQAQVGLPSLLQKALDLIPRSEASAKVGDPKLVQHEVHLSGDQPRILLDVDFGSAAHEGDVFAEASDDFYLPMPARMQEGSTTASRFEIDLREADDVSKLKGKTIRLTLVGAEGQSEATFVVK</sequence>
<dbReference type="Pfam" id="PF11412">
    <property type="entry name" value="DsbD_N"/>
    <property type="match status" value="1"/>
</dbReference>
<evidence type="ECO:0000313" key="2">
    <source>
        <dbReference type="EMBL" id="CPR22422.1"/>
    </source>
</evidence>
<dbReference type="KEGG" id="fil:BN1229_v1_3865"/>
<dbReference type="InterPro" id="IPR001024">
    <property type="entry name" value="PLAT/LH2_dom"/>
</dbReference>
<feature type="domain" description="PLAT" evidence="1">
    <location>
        <begin position="290"/>
        <end position="328"/>
    </location>
</feature>
<accession>A0A0D6JL74</accession>
<dbReference type="Proteomes" id="UP000033187">
    <property type="component" value="Chromosome 1"/>
</dbReference>
<dbReference type="PROSITE" id="PS50095">
    <property type="entry name" value="PLAT"/>
    <property type="match status" value="1"/>
</dbReference>
<keyword evidence="3" id="KW-1185">Reference proteome</keyword>
<dbReference type="InterPro" id="IPR028250">
    <property type="entry name" value="DsbDN"/>
</dbReference>
<protein>
    <recommendedName>
        <fullName evidence="1">PLAT domain-containing protein</fullName>
    </recommendedName>
</protein>
<name>A0A0D6JL74_9HYPH</name>
<dbReference type="AlphaFoldDB" id="A0A0D6JL74"/>
<gene>
    <name evidence="2" type="ORF">YBN1229_v1_3855</name>
</gene>